<evidence type="ECO:0000256" key="1">
    <source>
        <dbReference type="ARBA" id="ARBA00005531"/>
    </source>
</evidence>
<evidence type="ECO:0000256" key="2">
    <source>
        <dbReference type="ARBA" id="ARBA00012307"/>
    </source>
</evidence>
<name>A0ABN9S640_9DINO</name>
<dbReference type="Gene3D" id="3.40.47.10">
    <property type="match status" value="1"/>
</dbReference>
<feature type="domain" description="Beta-ketoacyl-[acyl-carrier-protein] synthase III C-terminal" evidence="5">
    <location>
        <begin position="292"/>
        <end position="373"/>
    </location>
</feature>
<accession>A0ABN9S640</accession>
<dbReference type="EC" id="2.3.1.199" evidence="2"/>
<dbReference type="Pfam" id="PF08392">
    <property type="entry name" value="FAE1_CUT1_RppA"/>
    <property type="match status" value="1"/>
</dbReference>
<keyword evidence="3" id="KW-0808">Transferase</keyword>
<evidence type="ECO:0000313" key="6">
    <source>
        <dbReference type="EMBL" id="CAK0827308.1"/>
    </source>
</evidence>
<feature type="domain" description="FAE" evidence="4">
    <location>
        <begin position="2"/>
        <end position="258"/>
    </location>
</feature>
<dbReference type="InterPro" id="IPR013601">
    <property type="entry name" value="FAE1_typ3_polyketide_synth"/>
</dbReference>
<dbReference type="PANTHER" id="PTHR31561">
    <property type="entry name" value="3-KETOACYL-COA SYNTHASE"/>
    <property type="match status" value="1"/>
</dbReference>
<dbReference type="InterPro" id="IPR012392">
    <property type="entry name" value="3-ktacl-CoA_syn"/>
</dbReference>
<evidence type="ECO:0000259" key="5">
    <source>
        <dbReference type="Pfam" id="PF08541"/>
    </source>
</evidence>
<evidence type="ECO:0000256" key="3">
    <source>
        <dbReference type="ARBA" id="ARBA00022679"/>
    </source>
</evidence>
<sequence>MTMMRAQGCFSQETLDFLRRVLERSGTSDRTHWPPCMIPCRDGATPAEITVDAAREEAKAVLFPLVKEALHRSGLSPTQVDILIVNCSLFVPTPSLCALVCNEFRMREDVRTYNLGGMGCSANVVAVDLAQELLQNSPGSRALVISTENLTQNLYTGNDKSMLLQNTLFRCGGCALVLSSRRRDCLRAKYKLLYTFRAQVSEDNSYGCVYQREDATGNKGVALSKDIVTVAGKAMKRNFIQLGPHVLPLREQAKVVLNRIVITLVSAWKQRRLPFAERLSAPAGYMPNFSKGIDHFCIHAGGRAVIEGVQKNLHLREDQVSPSVQTLFEWGNTSSSSIWYEADWVERHGGLKRGDRVLQIAFGSGFKCNSAVWLTLRVDDSKRGVPLRPAEE</sequence>
<keyword evidence="7" id="KW-1185">Reference proteome</keyword>
<dbReference type="Proteomes" id="UP001189429">
    <property type="component" value="Unassembled WGS sequence"/>
</dbReference>
<protein>
    <recommendedName>
        <fullName evidence="2">very-long-chain 3-oxoacyl-CoA synthase</fullName>
        <ecNumber evidence="2">2.3.1.199</ecNumber>
    </recommendedName>
</protein>
<dbReference type="InterPro" id="IPR016039">
    <property type="entry name" value="Thiolase-like"/>
</dbReference>
<dbReference type="InterPro" id="IPR013747">
    <property type="entry name" value="ACP_syn_III_C"/>
</dbReference>
<dbReference type="SUPFAM" id="SSF53901">
    <property type="entry name" value="Thiolase-like"/>
    <property type="match status" value="1"/>
</dbReference>
<evidence type="ECO:0000313" key="7">
    <source>
        <dbReference type="Proteomes" id="UP001189429"/>
    </source>
</evidence>
<dbReference type="EMBL" id="CAUYUJ010009635">
    <property type="protein sequence ID" value="CAK0827308.1"/>
    <property type="molecule type" value="Genomic_DNA"/>
</dbReference>
<organism evidence="6 7">
    <name type="scientific">Prorocentrum cordatum</name>
    <dbReference type="NCBI Taxonomy" id="2364126"/>
    <lineage>
        <taxon>Eukaryota</taxon>
        <taxon>Sar</taxon>
        <taxon>Alveolata</taxon>
        <taxon>Dinophyceae</taxon>
        <taxon>Prorocentrales</taxon>
        <taxon>Prorocentraceae</taxon>
        <taxon>Prorocentrum</taxon>
    </lineage>
</organism>
<comment type="caution">
    <text evidence="6">The sequence shown here is derived from an EMBL/GenBank/DDBJ whole genome shotgun (WGS) entry which is preliminary data.</text>
</comment>
<proteinExistence type="inferred from homology"/>
<dbReference type="CDD" id="cd00831">
    <property type="entry name" value="CHS_like"/>
    <property type="match status" value="1"/>
</dbReference>
<evidence type="ECO:0000259" key="4">
    <source>
        <dbReference type="Pfam" id="PF08392"/>
    </source>
</evidence>
<reference evidence="6" key="1">
    <citation type="submission" date="2023-10" db="EMBL/GenBank/DDBJ databases">
        <authorList>
            <person name="Chen Y."/>
            <person name="Shah S."/>
            <person name="Dougan E. K."/>
            <person name="Thang M."/>
            <person name="Chan C."/>
        </authorList>
    </citation>
    <scope>NUCLEOTIDE SEQUENCE [LARGE SCALE GENOMIC DNA]</scope>
</reference>
<gene>
    <name evidence="6" type="ORF">PCOR1329_LOCUS26882</name>
</gene>
<dbReference type="Pfam" id="PF08541">
    <property type="entry name" value="ACP_syn_III_C"/>
    <property type="match status" value="1"/>
</dbReference>
<comment type="similarity">
    <text evidence="1">Belongs to the thiolase-like superfamily. Chalcone/stilbene synthases family.</text>
</comment>